<dbReference type="InterPro" id="IPR036291">
    <property type="entry name" value="NAD(P)-bd_dom_sf"/>
</dbReference>
<dbReference type="Pfam" id="PF08240">
    <property type="entry name" value="ADH_N"/>
    <property type="match status" value="1"/>
</dbReference>
<dbReference type="InterPro" id="IPR013154">
    <property type="entry name" value="ADH-like_N"/>
</dbReference>
<dbReference type="SUPFAM" id="SSF50129">
    <property type="entry name" value="GroES-like"/>
    <property type="match status" value="1"/>
</dbReference>
<dbReference type="Gene3D" id="3.90.180.10">
    <property type="entry name" value="Medium-chain alcohol dehydrogenases, catalytic domain"/>
    <property type="match status" value="1"/>
</dbReference>
<keyword evidence="7" id="KW-1185">Reference proteome</keyword>
<dbReference type="PANTHER" id="PTHR43401">
    <property type="entry name" value="L-THREONINE 3-DEHYDROGENASE"/>
    <property type="match status" value="1"/>
</dbReference>
<sequence length="347" mass="36669">MLAFRKTTPAFGADIVTIPEPTLPAAGMATVAVAAAGICGSDIHAYEWTPGYEFMEACLPLTLGHEFSGVVEGVGAGVLDIEIGDRVVCWPTIACGKCLACSSERPQDCTDRRIIGLHVDGAFAGRVTVPAFNCRKVPDNLPLDIAALAEPLAVSVHAVNVAEISDGDRVVVLGPGPIGLGMAFVASQRGADVLIAGFNDDVRLQHARDLGIAGTVDLATETLAEAVQRHFGRPVDRVLEATGISTSVAEGLAILRSSGIFVVAGIHSRPLELDLTRFVREKKQLRAAHDTTNEALLEAILLLAEHTHLLSTLATHRLPLSRAAEGFELARSREAVKVLLIPEGQHV</sequence>
<evidence type="ECO:0000313" key="7">
    <source>
        <dbReference type="Proteomes" id="UP000601041"/>
    </source>
</evidence>
<evidence type="ECO:0000256" key="2">
    <source>
        <dbReference type="ARBA" id="ARBA00022833"/>
    </source>
</evidence>
<dbReference type="InterPro" id="IPR011032">
    <property type="entry name" value="GroES-like_sf"/>
</dbReference>
<dbReference type="InterPro" id="IPR013149">
    <property type="entry name" value="ADH-like_C"/>
</dbReference>
<dbReference type="InterPro" id="IPR002328">
    <property type="entry name" value="ADH_Zn_CS"/>
</dbReference>
<comment type="similarity">
    <text evidence="4">Belongs to the zinc-containing alcohol dehydrogenase family.</text>
</comment>
<gene>
    <name evidence="6" type="ORF">RHAB21_00869</name>
</gene>
<feature type="domain" description="Enoyl reductase (ER)" evidence="5">
    <location>
        <begin position="12"/>
        <end position="340"/>
    </location>
</feature>
<dbReference type="Gene3D" id="3.40.50.720">
    <property type="entry name" value="NAD(P)-binding Rossmann-like Domain"/>
    <property type="match status" value="1"/>
</dbReference>
<comment type="cofactor">
    <cofactor evidence="4">
        <name>Zn(2+)</name>
        <dbReference type="ChEBI" id="CHEBI:29105"/>
    </cofactor>
</comment>
<protein>
    <submittedName>
        <fullName evidence="6">Sorbitol dehydrogenase</fullName>
    </submittedName>
</protein>
<dbReference type="InterPro" id="IPR020843">
    <property type="entry name" value="ER"/>
</dbReference>
<keyword evidence="3" id="KW-0560">Oxidoreductase</keyword>
<evidence type="ECO:0000259" key="5">
    <source>
        <dbReference type="SMART" id="SM00829"/>
    </source>
</evidence>
<proteinExistence type="inferred from homology"/>
<dbReference type="SUPFAM" id="SSF51735">
    <property type="entry name" value="NAD(P)-binding Rossmann-fold domains"/>
    <property type="match status" value="1"/>
</dbReference>
<name>A0ABN7K3E5_9HYPH</name>
<accession>A0ABN7K3E5</accession>
<dbReference type="Pfam" id="PF00107">
    <property type="entry name" value="ADH_zinc_N"/>
    <property type="match status" value="1"/>
</dbReference>
<dbReference type="SMART" id="SM00829">
    <property type="entry name" value="PKS_ER"/>
    <property type="match status" value="1"/>
</dbReference>
<organism evidence="6 7">
    <name type="scientific">Pseudorhizobium halotolerans</name>
    <dbReference type="NCBI Taxonomy" id="1233081"/>
    <lineage>
        <taxon>Bacteria</taxon>
        <taxon>Pseudomonadati</taxon>
        <taxon>Pseudomonadota</taxon>
        <taxon>Alphaproteobacteria</taxon>
        <taxon>Hyphomicrobiales</taxon>
        <taxon>Rhizobiaceae</taxon>
        <taxon>Rhizobium/Agrobacterium group</taxon>
        <taxon>Pseudorhizobium</taxon>
    </lineage>
</organism>
<dbReference type="PROSITE" id="PS00059">
    <property type="entry name" value="ADH_ZINC"/>
    <property type="match status" value="1"/>
</dbReference>
<comment type="caution">
    <text evidence="6">The sequence shown here is derived from an EMBL/GenBank/DDBJ whole genome shotgun (WGS) entry which is preliminary data.</text>
</comment>
<evidence type="ECO:0000256" key="3">
    <source>
        <dbReference type="ARBA" id="ARBA00023002"/>
    </source>
</evidence>
<dbReference type="RefSeq" id="WP_142589971.1">
    <property type="nucleotide sequence ID" value="NZ_CABFWE030000016.1"/>
</dbReference>
<dbReference type="Proteomes" id="UP000601041">
    <property type="component" value="Unassembled WGS sequence"/>
</dbReference>
<keyword evidence="1 4" id="KW-0479">Metal-binding</keyword>
<evidence type="ECO:0000256" key="1">
    <source>
        <dbReference type="ARBA" id="ARBA00022723"/>
    </source>
</evidence>
<evidence type="ECO:0000256" key="4">
    <source>
        <dbReference type="RuleBase" id="RU361277"/>
    </source>
</evidence>
<dbReference type="EMBL" id="CABFWE030000016">
    <property type="protein sequence ID" value="CAD7056128.1"/>
    <property type="molecule type" value="Genomic_DNA"/>
</dbReference>
<evidence type="ECO:0000313" key="6">
    <source>
        <dbReference type="EMBL" id="CAD7056128.1"/>
    </source>
</evidence>
<dbReference type="PANTHER" id="PTHR43401:SF2">
    <property type="entry name" value="L-THREONINE 3-DEHYDROGENASE"/>
    <property type="match status" value="1"/>
</dbReference>
<dbReference type="InterPro" id="IPR050129">
    <property type="entry name" value="Zn_alcohol_dh"/>
</dbReference>
<reference evidence="6 7" key="1">
    <citation type="submission" date="2020-11" db="EMBL/GenBank/DDBJ databases">
        <authorList>
            <person name="Lassalle F."/>
        </authorList>
    </citation>
    <scope>NUCLEOTIDE SEQUENCE [LARGE SCALE GENOMIC DNA]</scope>
    <source>
        <strain evidence="6 7">AB21</strain>
    </source>
</reference>
<keyword evidence="2 4" id="KW-0862">Zinc</keyword>